<proteinExistence type="predicted"/>
<dbReference type="RefSeq" id="WP_084198564.1">
    <property type="nucleotide sequence ID" value="NZ_BMYL01000003.1"/>
</dbReference>
<dbReference type="SUPFAM" id="SSF56672">
    <property type="entry name" value="DNA/RNA polymerases"/>
    <property type="match status" value="1"/>
</dbReference>
<gene>
    <name evidence="3" type="ORF">C0029_14650</name>
</gene>
<evidence type="ECO:0000313" key="3">
    <source>
        <dbReference type="EMBL" id="PLW85833.1"/>
    </source>
</evidence>
<protein>
    <submittedName>
        <fullName evidence="3">DNA polymerase Y family protein</fullName>
    </submittedName>
</protein>
<reference evidence="3 4" key="1">
    <citation type="submission" date="2018-01" db="EMBL/GenBank/DDBJ databases">
        <title>The draft genome sequence of Halioglobus japonicus S1-36.</title>
        <authorList>
            <person name="Du Z.-J."/>
            <person name="Shi M.-J."/>
        </authorList>
    </citation>
    <scope>NUCLEOTIDE SEQUENCE [LARGE SCALE GENOMIC DNA]</scope>
    <source>
        <strain evidence="3 4">S1-36</strain>
    </source>
</reference>
<accession>A0AAP8SN87</accession>
<keyword evidence="4" id="KW-1185">Reference proteome</keyword>
<dbReference type="PANTHER" id="PTHR35369">
    <property type="entry name" value="BLR3025 PROTEIN-RELATED"/>
    <property type="match status" value="1"/>
</dbReference>
<dbReference type="InterPro" id="IPR050356">
    <property type="entry name" value="SulA_CellDiv_inhibitor"/>
</dbReference>
<sequence length="474" mass="53920">MSLWLCLRFHLLPLKCLERTEERAVVVLEKQRVLRANDCAAAAGVREGMKPATVRALVGDDPLQLLERDTAAEARCLQQLCCWAYSITPSLHSWHGDCLQLEIGSCLALYRGLPPLLEEVRRGLASRGFSACFALAPTPKAAWLLSFADEADALAAETPLEQRLASLPLTLLQEHTGPVDSLRRAGLHTLGDILALPQAALGRRCGKAFITFLQQVLGKQEELHPDYQPPSRFDDEYWFGYEVKANDELQPAMQLLLQSLCKFLRNTQLQTAEICWQLIGIDHSLRKLQVRSTSSHSDWKSWFSLTLIHLDRLELQTGVEGIALECSELRTGDLDNLDLFNPRKQKEPLASLLDRLRSRLGLQAVEQVGCRDEHLPEHALHTCSERPAGGNAGATSLQRPFWLMPQPQELERRQNALHWQGRLELIYGPERIEDNWWQQPVSRDYYIARGHHGEHYWVFRDRLARAWFMHGIFA</sequence>
<dbReference type="InterPro" id="IPR001126">
    <property type="entry name" value="UmuC"/>
</dbReference>
<dbReference type="Proteomes" id="UP000235162">
    <property type="component" value="Unassembled WGS sequence"/>
</dbReference>
<organism evidence="3 4">
    <name type="scientific">Halioglobus japonicus</name>
    <dbReference type="NCBI Taxonomy" id="930805"/>
    <lineage>
        <taxon>Bacteria</taxon>
        <taxon>Pseudomonadati</taxon>
        <taxon>Pseudomonadota</taxon>
        <taxon>Gammaproteobacteria</taxon>
        <taxon>Cellvibrionales</taxon>
        <taxon>Halieaceae</taxon>
        <taxon>Halioglobus</taxon>
    </lineage>
</organism>
<keyword evidence="1" id="KW-0227">DNA damage</keyword>
<evidence type="ECO:0000313" key="4">
    <source>
        <dbReference type="Proteomes" id="UP000235162"/>
    </source>
</evidence>
<dbReference type="Pfam" id="PF00817">
    <property type="entry name" value="IMS"/>
    <property type="match status" value="1"/>
</dbReference>
<dbReference type="EMBL" id="PKUR01000003">
    <property type="protein sequence ID" value="PLW85833.1"/>
    <property type="molecule type" value="Genomic_DNA"/>
</dbReference>
<dbReference type="InterPro" id="IPR043502">
    <property type="entry name" value="DNA/RNA_pol_sf"/>
</dbReference>
<dbReference type="PANTHER" id="PTHR35369:SF2">
    <property type="entry name" value="BLR3025 PROTEIN"/>
    <property type="match status" value="1"/>
</dbReference>
<dbReference type="CDD" id="cd03468">
    <property type="entry name" value="PolY_like"/>
    <property type="match status" value="1"/>
</dbReference>
<evidence type="ECO:0000259" key="2">
    <source>
        <dbReference type="Pfam" id="PF00817"/>
    </source>
</evidence>
<dbReference type="GO" id="GO:0006281">
    <property type="term" value="P:DNA repair"/>
    <property type="evidence" value="ECO:0007669"/>
    <property type="project" value="InterPro"/>
</dbReference>
<evidence type="ECO:0000256" key="1">
    <source>
        <dbReference type="ARBA" id="ARBA00022763"/>
    </source>
</evidence>
<name>A0AAP8SN87_9GAMM</name>
<dbReference type="AlphaFoldDB" id="A0AAP8SN87"/>
<comment type="caution">
    <text evidence="3">The sequence shown here is derived from an EMBL/GenBank/DDBJ whole genome shotgun (WGS) entry which is preliminary data.</text>
</comment>
<feature type="domain" description="UmuC" evidence="2">
    <location>
        <begin position="21"/>
        <end position="146"/>
    </location>
</feature>